<dbReference type="PANTHER" id="PTHR22916:SF3">
    <property type="entry name" value="UDP-GLCNAC:BETAGAL BETA-1,3-N-ACETYLGLUCOSAMINYLTRANSFERASE-LIKE PROTEIN 1"/>
    <property type="match status" value="1"/>
</dbReference>
<dbReference type="EMBL" id="CP157199">
    <property type="protein sequence ID" value="XBG60212.1"/>
    <property type="molecule type" value="Genomic_DNA"/>
</dbReference>
<protein>
    <submittedName>
        <fullName evidence="2">Glycosyltransferase</fullName>
        <ecNumber evidence="2">2.4.-.-</ecNumber>
    </submittedName>
</protein>
<evidence type="ECO:0000259" key="1">
    <source>
        <dbReference type="Pfam" id="PF00535"/>
    </source>
</evidence>
<gene>
    <name evidence="2" type="ORF">ABGB03_10130</name>
</gene>
<proteinExistence type="predicted"/>
<evidence type="ECO:0000313" key="2">
    <source>
        <dbReference type="EMBL" id="XBG60212.1"/>
    </source>
</evidence>
<accession>A0AAU7BPB2</accession>
<dbReference type="Pfam" id="PF00535">
    <property type="entry name" value="Glycos_transf_2"/>
    <property type="match status" value="1"/>
</dbReference>
<dbReference type="PANTHER" id="PTHR22916">
    <property type="entry name" value="GLYCOSYLTRANSFERASE"/>
    <property type="match status" value="1"/>
</dbReference>
<dbReference type="Gene3D" id="3.90.550.10">
    <property type="entry name" value="Spore Coat Polysaccharide Biosynthesis Protein SpsA, Chain A"/>
    <property type="match status" value="1"/>
</dbReference>
<dbReference type="EC" id="2.4.-.-" evidence="2"/>
<name>A0AAU7BPB2_9FLAO</name>
<dbReference type="RefSeq" id="WP_347922397.1">
    <property type="nucleotide sequence ID" value="NZ_CP157199.1"/>
</dbReference>
<dbReference type="InterPro" id="IPR029044">
    <property type="entry name" value="Nucleotide-diphossugar_trans"/>
</dbReference>
<dbReference type="AlphaFoldDB" id="A0AAU7BPB2"/>
<organism evidence="2">
    <name type="scientific">Pontimicrobium sp. SW4</name>
    <dbReference type="NCBI Taxonomy" id="3153519"/>
    <lineage>
        <taxon>Bacteria</taxon>
        <taxon>Pseudomonadati</taxon>
        <taxon>Bacteroidota</taxon>
        <taxon>Flavobacteriia</taxon>
        <taxon>Flavobacteriales</taxon>
        <taxon>Flavobacteriaceae</taxon>
        <taxon>Pontimicrobium</taxon>
    </lineage>
</organism>
<sequence>MILLSVHLITYNNEHHIEETLQSILKQNVDFDYEIVVGDDCSTDGTLNIIETYAAKHPNLFNIKKNNEQLGILKNFKTTLDRCSGTFVFDIAGDDMLKTTDALQKMVNVFKGNHNLGFVDTGFDSYYEDTKTISVFNNESIICSTKEAYKEAVLLGNIAPIGHCYRKDALLKYVDFDTYKNMDITIEDYPILVDMVMNTEFERINEPLCIYRSHDASFSHQKDINTLVFQKLQMKKLFDYFAKKYAFPNEIRKSYLSSHNKALLFYAGYFSNKKLGKEFYKAIKSKSLKDRIHYLASQFPLLRKLISLRKRIKFN</sequence>
<dbReference type="InterPro" id="IPR001173">
    <property type="entry name" value="Glyco_trans_2-like"/>
</dbReference>
<dbReference type="GO" id="GO:0016758">
    <property type="term" value="F:hexosyltransferase activity"/>
    <property type="evidence" value="ECO:0007669"/>
    <property type="project" value="UniProtKB-ARBA"/>
</dbReference>
<dbReference type="SUPFAM" id="SSF53448">
    <property type="entry name" value="Nucleotide-diphospho-sugar transferases"/>
    <property type="match status" value="1"/>
</dbReference>
<feature type="domain" description="Glycosyltransferase 2-like" evidence="1">
    <location>
        <begin position="5"/>
        <end position="170"/>
    </location>
</feature>
<reference evidence="2" key="1">
    <citation type="submission" date="2024-05" db="EMBL/GenBank/DDBJ databases">
        <title>Pontimicrobium maritimus sp. nov., isolated form sea water.</title>
        <authorList>
            <person name="Muhammad N."/>
            <person name="Vuong T.Q."/>
            <person name="Han H.L."/>
            <person name="Kim S.-G."/>
        </authorList>
    </citation>
    <scope>NUCLEOTIDE SEQUENCE</scope>
    <source>
        <strain evidence="2">SW4</strain>
    </source>
</reference>
<keyword evidence="2" id="KW-0808">Transferase</keyword>
<keyword evidence="2" id="KW-0328">Glycosyltransferase</keyword>